<feature type="region of interest" description="Disordered" evidence="1">
    <location>
        <begin position="78"/>
        <end position="109"/>
    </location>
</feature>
<dbReference type="Proteomes" id="UP001153269">
    <property type="component" value="Unassembled WGS sequence"/>
</dbReference>
<name>A0A9N7UH27_PLEPL</name>
<evidence type="ECO:0000313" key="3">
    <source>
        <dbReference type="Proteomes" id="UP001153269"/>
    </source>
</evidence>
<comment type="caution">
    <text evidence="2">The sequence shown here is derived from an EMBL/GenBank/DDBJ whole genome shotgun (WGS) entry which is preliminary data.</text>
</comment>
<sequence length="133" mass="14011">MQLVRLCHYYTEEERQSVPGVTSSCVEEVAGTNMETNPGRNLLENVMNFSTWCAGGGLLFWSSHGTCGRGGVPAGLGSQAVASGSRWTDSRGPPSVIGGIDPEKPDSASGAVGLEVPLVQEMEPVGELEFNLL</sequence>
<proteinExistence type="predicted"/>
<dbReference type="EMBL" id="CADEAL010001205">
    <property type="protein sequence ID" value="CAB1430124.1"/>
    <property type="molecule type" value="Genomic_DNA"/>
</dbReference>
<keyword evidence="3" id="KW-1185">Reference proteome</keyword>
<dbReference type="AlphaFoldDB" id="A0A9N7UH27"/>
<gene>
    <name evidence="2" type="ORF">PLEPLA_LOCUS18105</name>
</gene>
<organism evidence="2 3">
    <name type="scientific">Pleuronectes platessa</name>
    <name type="common">European plaice</name>
    <dbReference type="NCBI Taxonomy" id="8262"/>
    <lineage>
        <taxon>Eukaryota</taxon>
        <taxon>Metazoa</taxon>
        <taxon>Chordata</taxon>
        <taxon>Craniata</taxon>
        <taxon>Vertebrata</taxon>
        <taxon>Euteleostomi</taxon>
        <taxon>Actinopterygii</taxon>
        <taxon>Neopterygii</taxon>
        <taxon>Teleostei</taxon>
        <taxon>Neoteleostei</taxon>
        <taxon>Acanthomorphata</taxon>
        <taxon>Carangaria</taxon>
        <taxon>Pleuronectiformes</taxon>
        <taxon>Pleuronectoidei</taxon>
        <taxon>Pleuronectidae</taxon>
        <taxon>Pleuronectes</taxon>
    </lineage>
</organism>
<protein>
    <submittedName>
        <fullName evidence="2">Uncharacterized protein</fullName>
    </submittedName>
</protein>
<accession>A0A9N7UH27</accession>
<reference evidence="2" key="1">
    <citation type="submission" date="2020-03" db="EMBL/GenBank/DDBJ databases">
        <authorList>
            <person name="Weist P."/>
        </authorList>
    </citation>
    <scope>NUCLEOTIDE SEQUENCE</scope>
</reference>
<evidence type="ECO:0000256" key="1">
    <source>
        <dbReference type="SAM" id="MobiDB-lite"/>
    </source>
</evidence>
<evidence type="ECO:0000313" key="2">
    <source>
        <dbReference type="EMBL" id="CAB1430124.1"/>
    </source>
</evidence>